<keyword evidence="1" id="KW-0696">RNA-directed RNA polymerase</keyword>
<feature type="domain" description="RDRP core" evidence="3">
    <location>
        <begin position="499"/>
        <end position="1055"/>
    </location>
</feature>
<name>A0A9P8GLJ0_AURME</name>
<dbReference type="InterPro" id="IPR007855">
    <property type="entry name" value="RDRP"/>
</dbReference>
<keyword evidence="1" id="KW-0694">RNA-binding</keyword>
<keyword evidence="1" id="KW-0808">Transferase</keyword>
<keyword evidence="1" id="KW-0548">Nucleotidyltransferase</keyword>
<evidence type="ECO:0000259" key="3">
    <source>
        <dbReference type="Pfam" id="PF05183"/>
    </source>
</evidence>
<feature type="region of interest" description="Disordered" evidence="2">
    <location>
        <begin position="1218"/>
        <end position="1247"/>
    </location>
</feature>
<feature type="compositionally biased region" description="Acidic residues" evidence="2">
    <location>
        <begin position="1236"/>
        <end position="1247"/>
    </location>
</feature>
<accession>A0A9P8GLJ0</accession>
<comment type="caution">
    <text evidence="4">The sequence shown here is derived from an EMBL/GenBank/DDBJ whole genome shotgun (WGS) entry which is preliminary data.</text>
</comment>
<dbReference type="GO" id="GO:0003968">
    <property type="term" value="F:RNA-directed RNA polymerase activity"/>
    <property type="evidence" value="ECO:0007669"/>
    <property type="project" value="UniProtKB-KW"/>
</dbReference>
<feature type="region of interest" description="Disordered" evidence="2">
    <location>
        <begin position="147"/>
        <end position="256"/>
    </location>
</feature>
<proteinExistence type="inferred from homology"/>
<dbReference type="GO" id="GO:0031380">
    <property type="term" value="C:nuclear RNA-directed RNA polymerase complex"/>
    <property type="evidence" value="ECO:0007669"/>
    <property type="project" value="TreeGrafter"/>
</dbReference>
<feature type="compositionally biased region" description="Acidic residues" evidence="2">
    <location>
        <begin position="557"/>
        <end position="566"/>
    </location>
</feature>
<dbReference type="Proteomes" id="UP000767238">
    <property type="component" value="Unassembled WGS sequence"/>
</dbReference>
<feature type="compositionally biased region" description="Polar residues" evidence="2">
    <location>
        <begin position="230"/>
        <end position="256"/>
    </location>
</feature>
<dbReference type="Pfam" id="PF05183">
    <property type="entry name" value="RdRP"/>
    <property type="match status" value="1"/>
</dbReference>
<dbReference type="PANTHER" id="PTHR23079">
    <property type="entry name" value="RNA-DEPENDENT RNA POLYMERASE"/>
    <property type="match status" value="1"/>
</dbReference>
<evidence type="ECO:0000256" key="2">
    <source>
        <dbReference type="SAM" id="MobiDB-lite"/>
    </source>
</evidence>
<dbReference type="OrthoDB" id="10055769at2759"/>
<dbReference type="EMBL" id="JAHFYH010000018">
    <property type="protein sequence ID" value="KAH0224535.1"/>
    <property type="molecule type" value="Genomic_DNA"/>
</dbReference>
<dbReference type="GO" id="GO:0030422">
    <property type="term" value="P:siRNA processing"/>
    <property type="evidence" value="ECO:0007669"/>
    <property type="project" value="TreeGrafter"/>
</dbReference>
<dbReference type="AlphaFoldDB" id="A0A9P8GLJ0"/>
<protein>
    <recommendedName>
        <fullName evidence="1">RNA-dependent RNA polymerase</fullName>
        <ecNumber evidence="1">2.7.7.48</ecNumber>
    </recommendedName>
</protein>
<organism evidence="4 5">
    <name type="scientific">Aureobasidium melanogenum</name>
    <name type="common">Aureobasidium pullulans var. melanogenum</name>
    <dbReference type="NCBI Taxonomy" id="46634"/>
    <lineage>
        <taxon>Eukaryota</taxon>
        <taxon>Fungi</taxon>
        <taxon>Dikarya</taxon>
        <taxon>Ascomycota</taxon>
        <taxon>Pezizomycotina</taxon>
        <taxon>Dothideomycetes</taxon>
        <taxon>Dothideomycetidae</taxon>
        <taxon>Dothideales</taxon>
        <taxon>Saccotheciaceae</taxon>
        <taxon>Aureobasidium</taxon>
    </lineage>
</organism>
<feature type="region of interest" description="Disordered" evidence="2">
    <location>
        <begin position="556"/>
        <end position="575"/>
    </location>
</feature>
<feature type="non-terminal residue" evidence="4">
    <location>
        <position position="1"/>
    </location>
</feature>
<reference evidence="4" key="2">
    <citation type="submission" date="2021-08" db="EMBL/GenBank/DDBJ databases">
        <authorList>
            <person name="Gostincar C."/>
            <person name="Sun X."/>
            <person name="Song Z."/>
            <person name="Gunde-Cimerman N."/>
        </authorList>
    </citation>
    <scope>NUCLEOTIDE SEQUENCE</scope>
    <source>
        <strain evidence="4">EXF-8016</strain>
    </source>
</reference>
<dbReference type="PANTHER" id="PTHR23079:SF14">
    <property type="entry name" value="RNA-DEPENDENT RNA POLYMERASE"/>
    <property type="match status" value="1"/>
</dbReference>
<dbReference type="GO" id="GO:0003723">
    <property type="term" value="F:RNA binding"/>
    <property type="evidence" value="ECO:0007669"/>
    <property type="project" value="UniProtKB-KW"/>
</dbReference>
<sequence>MAALGPGFGRSNGGSPAPMTPRGQASKEINTIIELTAQEFGLPFRPRVGTFSPSKRPDNYAERCIDRINFLFFHNRIVMYDVINQFRKDKAEGLVFGDHLEELYSRLREAAYLEKHKPQLGKPQLGGPVVQQDTQFKKPAPKLSLTQTKLIPTIKKRSEPSPAKVKDIENQSPKEELLPTDQSFLFDPGPASRGTKRLCDQDSCNSSKYVRPQKQRRQQPSLDDHFSYKVSPSNPSFTSSRQSNAASIYPGQANQSFDTTVDTSFDGIYDDCDSSSVDYGGDWDPSQAEQLNQLMTSFEPPEYAPEDSGVVGQSLDQCQHLNGRSLGNPSITTPDTHTTAAKIQVQLQDSLAAKVPTLKSKSASSKVPEHRLVRSLPSDALFSSPMAISVNHSSFYHLWESYRLADAAGTPFNYYANEDELYTNIPAGVQFHRTPASVWKDRTDPTQAANIMLKANLVFDASPSADKLLTLSLQPLKTERACILQRRFGSSRFLYVEKISLFEMLNWAIPFAKNGDQGFCKAYARLDLFLSQMIPTSKFTHREVKYVKDTLANGASENEEFNDPDMEFDHRSGPSNEKAVMNDGCSLISVGAAKDLCEELGIKGIRPVAFQGRINGCKGVWVISAPYDTTEPKHRRKWIHMTESQRKVIPRGEDLTKSCEPDRWSFELVKFTSPPKPSTLNLDFIPILKNRHVSKDTLQEVIESQLEMDFTAFLDSLNDPVSLRRWLHSEFSGMEELNRKLGIKEAGNFPSDWVEKSILLLESGFNPLTNQYLAMCIQQVVKLWLSSVRSKLKIHLGKSAMALGVADPTGCLKPGEIHMAFSETFRDEASGEHWSHLEGEVLVARHPSLRCSDIQKVRAVYKEELSHLTDVVVFPSKGCVPLAHKLQGGDYDGDTFWLCWDPRLTRDFRNAPAPLDEPKLDYYGIQKDIRKLKEVLGSDNNVDTWLSECFGFKLQEDLLGKVTKMHGKLAYKENSISSKKVEDLAGLHDLVIDSAKNGYTLTLNDYNNFVKKKLGIKGNLYKPAYESWMDPTIDGTIGRLKPNPKHIIDFLLFEIVNPRIEQLTKDCQLKLADAESYDEDLIKLYQDRSTNIDPIIVDVLRRMNTDLAKVNSIGNSAEKMKKELYTLQANRVLEAYTAVQPIHTEDRLVQEWLTRTTPNSFNTWELIKASAFYLDKHQYRLTLAFLVAGKELCHIKASQPGSRIIVEDIHALYKPKKEKKAIDKRQAPLPTTESSESSEAEFFDAVE</sequence>
<gene>
    <name evidence="4" type="ORF">KCV03_g3507</name>
</gene>
<comment type="catalytic activity">
    <reaction evidence="1">
        <text>RNA(n) + a ribonucleoside 5'-triphosphate = RNA(n+1) + diphosphate</text>
        <dbReference type="Rhea" id="RHEA:21248"/>
        <dbReference type="Rhea" id="RHEA-COMP:14527"/>
        <dbReference type="Rhea" id="RHEA-COMP:17342"/>
        <dbReference type="ChEBI" id="CHEBI:33019"/>
        <dbReference type="ChEBI" id="CHEBI:61557"/>
        <dbReference type="ChEBI" id="CHEBI:140395"/>
        <dbReference type="EC" id="2.7.7.48"/>
    </reaction>
</comment>
<dbReference type="EC" id="2.7.7.48" evidence="1"/>
<reference evidence="4" key="1">
    <citation type="journal article" date="2021" name="J Fungi (Basel)">
        <title>Virulence traits and population genomics of the black yeast Aureobasidium melanogenum.</title>
        <authorList>
            <person name="Cernosa A."/>
            <person name="Sun X."/>
            <person name="Gostincar C."/>
            <person name="Fang C."/>
            <person name="Gunde-Cimerman N."/>
            <person name="Song Z."/>
        </authorList>
    </citation>
    <scope>NUCLEOTIDE SEQUENCE</scope>
    <source>
        <strain evidence="4">EXF-8016</strain>
    </source>
</reference>
<feature type="compositionally biased region" description="Basic and acidic residues" evidence="2">
    <location>
        <begin position="156"/>
        <end position="177"/>
    </location>
</feature>
<feature type="region of interest" description="Disordered" evidence="2">
    <location>
        <begin position="1"/>
        <end position="24"/>
    </location>
</feature>
<evidence type="ECO:0000313" key="4">
    <source>
        <dbReference type="EMBL" id="KAH0224535.1"/>
    </source>
</evidence>
<evidence type="ECO:0000313" key="5">
    <source>
        <dbReference type="Proteomes" id="UP000767238"/>
    </source>
</evidence>
<comment type="similarity">
    <text evidence="1">Belongs to the RdRP family.</text>
</comment>
<evidence type="ECO:0000256" key="1">
    <source>
        <dbReference type="RuleBase" id="RU363098"/>
    </source>
</evidence>
<dbReference type="InterPro" id="IPR057596">
    <property type="entry name" value="RDRP_core"/>
</dbReference>
<feature type="compositionally biased region" description="Gly residues" evidence="2">
    <location>
        <begin position="1"/>
        <end position="12"/>
    </location>
</feature>